<dbReference type="PROSITE" id="PS01124">
    <property type="entry name" value="HTH_ARAC_FAMILY_2"/>
    <property type="match status" value="1"/>
</dbReference>
<dbReference type="PANTHER" id="PTHR43280">
    <property type="entry name" value="ARAC-FAMILY TRANSCRIPTIONAL REGULATOR"/>
    <property type="match status" value="1"/>
</dbReference>
<feature type="domain" description="HTH araC/xylS-type" evidence="5">
    <location>
        <begin position="192"/>
        <end position="290"/>
    </location>
</feature>
<dbReference type="OrthoDB" id="9803764at2"/>
<dbReference type="GO" id="GO:0003700">
    <property type="term" value="F:DNA-binding transcription factor activity"/>
    <property type="evidence" value="ECO:0007669"/>
    <property type="project" value="InterPro"/>
</dbReference>
<dbReference type="PROSITE" id="PS00041">
    <property type="entry name" value="HTH_ARAC_FAMILY_1"/>
    <property type="match status" value="1"/>
</dbReference>
<name>A0A1Y0IG54_9GAMM</name>
<keyword evidence="7" id="KW-1185">Reference proteome</keyword>
<sequence length="293" mass="33129">MSSPSNWPLSNDAIRFVVPDVVLNHLSQNPLSQGVYPLALGYYPVAKGHAMERVQHDDNLLIYCVDGSGQVVTADKSCAIDKGDVTLLSKGMTHAYRADLDKPWSIFWVHFTGQDADAFVSSILRSPEQPVVATGVQSGLINDLERLLLVRQTGYNLKVFVHAANLLRQILSFIALQSSKTSQGDESPLDLDAIHSYMLRHIHGRIELAQLARECHLSKYYFAKRYKAMTGHAPIQQFIHYKMEYACNLLDVTSREINQIAADLGYEDAYYFSRLFKKVVGMSPLDYRRLKYR</sequence>
<dbReference type="SMART" id="SM00342">
    <property type="entry name" value="HTH_ARAC"/>
    <property type="match status" value="1"/>
</dbReference>
<dbReference type="SUPFAM" id="SSF46689">
    <property type="entry name" value="Homeodomain-like"/>
    <property type="match status" value="2"/>
</dbReference>
<dbReference type="Pfam" id="PF12833">
    <property type="entry name" value="HTH_18"/>
    <property type="match status" value="1"/>
</dbReference>
<dbReference type="Gene3D" id="1.10.10.60">
    <property type="entry name" value="Homeodomain-like"/>
    <property type="match status" value="2"/>
</dbReference>
<dbReference type="InterPro" id="IPR037923">
    <property type="entry name" value="HTH-like"/>
</dbReference>
<dbReference type="InterPro" id="IPR018062">
    <property type="entry name" value="HTH_AraC-typ_CS"/>
</dbReference>
<evidence type="ECO:0000256" key="1">
    <source>
        <dbReference type="ARBA" id="ARBA00023015"/>
    </source>
</evidence>
<evidence type="ECO:0000313" key="6">
    <source>
        <dbReference type="EMBL" id="ARU58806.1"/>
    </source>
</evidence>
<dbReference type="InterPro" id="IPR003313">
    <property type="entry name" value="AraC-bd"/>
</dbReference>
<dbReference type="AlphaFoldDB" id="A0A1Y0IG54"/>
<evidence type="ECO:0000313" key="7">
    <source>
        <dbReference type="Proteomes" id="UP000196027"/>
    </source>
</evidence>
<accession>A0A1Y0IG54</accession>
<keyword evidence="1" id="KW-0805">Transcription regulation</keyword>
<dbReference type="GO" id="GO:0043565">
    <property type="term" value="F:sequence-specific DNA binding"/>
    <property type="evidence" value="ECO:0007669"/>
    <property type="project" value="InterPro"/>
</dbReference>
<keyword evidence="3" id="KW-0010">Activator</keyword>
<dbReference type="PRINTS" id="PR00032">
    <property type="entry name" value="HTHARAC"/>
</dbReference>
<dbReference type="Pfam" id="PF02311">
    <property type="entry name" value="AraC_binding"/>
    <property type="match status" value="1"/>
</dbReference>
<evidence type="ECO:0000259" key="5">
    <source>
        <dbReference type="PROSITE" id="PS01124"/>
    </source>
</evidence>
<evidence type="ECO:0000256" key="3">
    <source>
        <dbReference type="ARBA" id="ARBA00023159"/>
    </source>
</evidence>
<protein>
    <submittedName>
        <fullName evidence="6">AraC family transcriptional regulator</fullName>
    </submittedName>
</protein>
<keyword evidence="2" id="KW-0238">DNA-binding</keyword>
<dbReference type="SUPFAM" id="SSF51215">
    <property type="entry name" value="Regulatory protein AraC"/>
    <property type="match status" value="1"/>
</dbReference>
<dbReference type="CDD" id="cd06986">
    <property type="entry name" value="cupin_MmsR-like_N"/>
    <property type="match status" value="1"/>
</dbReference>
<gene>
    <name evidence="6" type="ORF">OLMES_4817</name>
</gene>
<dbReference type="EMBL" id="CP021425">
    <property type="protein sequence ID" value="ARU58806.1"/>
    <property type="molecule type" value="Genomic_DNA"/>
</dbReference>
<dbReference type="InterPro" id="IPR009057">
    <property type="entry name" value="Homeodomain-like_sf"/>
</dbReference>
<dbReference type="InterPro" id="IPR018060">
    <property type="entry name" value="HTH_AraC"/>
</dbReference>
<dbReference type="Gene3D" id="2.60.120.280">
    <property type="entry name" value="Regulatory protein AraC"/>
    <property type="match status" value="1"/>
</dbReference>
<organism evidence="6 7">
    <name type="scientific">Oleiphilus messinensis</name>
    <dbReference type="NCBI Taxonomy" id="141451"/>
    <lineage>
        <taxon>Bacteria</taxon>
        <taxon>Pseudomonadati</taxon>
        <taxon>Pseudomonadota</taxon>
        <taxon>Gammaproteobacteria</taxon>
        <taxon>Oceanospirillales</taxon>
        <taxon>Oleiphilaceae</taxon>
        <taxon>Oleiphilus</taxon>
    </lineage>
</organism>
<evidence type="ECO:0000256" key="2">
    <source>
        <dbReference type="ARBA" id="ARBA00023125"/>
    </source>
</evidence>
<keyword evidence="4" id="KW-0804">Transcription</keyword>
<evidence type="ECO:0000256" key="4">
    <source>
        <dbReference type="ARBA" id="ARBA00023163"/>
    </source>
</evidence>
<dbReference type="Proteomes" id="UP000196027">
    <property type="component" value="Chromosome"/>
</dbReference>
<dbReference type="PANTHER" id="PTHR43280:SF30">
    <property type="entry name" value="MMSAB OPERON REGULATORY PROTEIN"/>
    <property type="match status" value="1"/>
</dbReference>
<dbReference type="InterPro" id="IPR020449">
    <property type="entry name" value="Tscrpt_reg_AraC-type_HTH"/>
</dbReference>
<reference evidence="6 7" key="1">
    <citation type="submission" date="2017-05" db="EMBL/GenBank/DDBJ databases">
        <title>Genomic insights into alkan degradation activity of Oleiphilus messinensis.</title>
        <authorList>
            <person name="Kozyavkin S.A."/>
            <person name="Slesarev A.I."/>
            <person name="Golyshin P.N."/>
            <person name="Korzhenkov A."/>
            <person name="Golyshina O.N."/>
            <person name="Toshchakov S.V."/>
        </authorList>
    </citation>
    <scope>NUCLEOTIDE SEQUENCE [LARGE SCALE GENOMIC DNA]</scope>
    <source>
        <strain evidence="6 7">ME102</strain>
    </source>
</reference>
<dbReference type="RefSeq" id="WP_087463542.1">
    <property type="nucleotide sequence ID" value="NZ_CP021425.1"/>
</dbReference>
<dbReference type="KEGG" id="ome:OLMES_4817"/>
<proteinExistence type="predicted"/>